<keyword evidence="1" id="KW-0472">Membrane</keyword>
<dbReference type="CDD" id="cd03396">
    <property type="entry name" value="PAP2_like_6"/>
    <property type="match status" value="1"/>
</dbReference>
<evidence type="ECO:0000259" key="2">
    <source>
        <dbReference type="Pfam" id="PF01569"/>
    </source>
</evidence>
<accession>A0ABZ0J6P6</accession>
<dbReference type="InterPro" id="IPR000326">
    <property type="entry name" value="PAP2/HPO"/>
</dbReference>
<dbReference type="EMBL" id="CP136921">
    <property type="protein sequence ID" value="WOO33563.1"/>
    <property type="molecule type" value="Genomic_DNA"/>
</dbReference>
<feature type="transmembrane region" description="Helical" evidence="1">
    <location>
        <begin position="168"/>
        <end position="186"/>
    </location>
</feature>
<organism evidence="3 4">
    <name type="scientific">Diaphorobacter limosus</name>
    <dbReference type="NCBI Taxonomy" id="3036128"/>
    <lineage>
        <taxon>Bacteria</taxon>
        <taxon>Pseudomonadati</taxon>
        <taxon>Pseudomonadota</taxon>
        <taxon>Betaproteobacteria</taxon>
        <taxon>Burkholderiales</taxon>
        <taxon>Comamonadaceae</taxon>
        <taxon>Diaphorobacter</taxon>
    </lineage>
</organism>
<feature type="transmembrane region" description="Helical" evidence="1">
    <location>
        <begin position="138"/>
        <end position="161"/>
    </location>
</feature>
<gene>
    <name evidence="3" type="ORF">P4826_05665</name>
</gene>
<keyword evidence="4" id="KW-1185">Reference proteome</keyword>
<reference evidence="3 4" key="1">
    <citation type="submission" date="2023-03" db="EMBL/GenBank/DDBJ databases">
        <title>Diaphorobacter basophil sp. nov., isolated from a sewage-treatment plant.</title>
        <authorList>
            <person name="Yang K."/>
        </authorList>
    </citation>
    <scope>NUCLEOTIDE SEQUENCE [LARGE SCALE GENOMIC DNA]</scope>
    <source>
        <strain evidence="3 4">Y-1</strain>
    </source>
</reference>
<feature type="domain" description="Phosphatidic acid phosphatase type 2/haloperoxidase" evidence="2">
    <location>
        <begin position="89"/>
        <end position="212"/>
    </location>
</feature>
<feature type="transmembrane region" description="Helical" evidence="1">
    <location>
        <begin position="57"/>
        <end position="77"/>
    </location>
</feature>
<proteinExistence type="predicted"/>
<dbReference type="Pfam" id="PF01569">
    <property type="entry name" value="PAP2"/>
    <property type="match status" value="1"/>
</dbReference>
<protein>
    <submittedName>
        <fullName evidence="3">Phosphatase PAP2 family protein</fullName>
    </submittedName>
</protein>
<dbReference type="InterPro" id="IPR036938">
    <property type="entry name" value="PAP2/HPO_sf"/>
</dbReference>
<keyword evidence="1" id="KW-1133">Transmembrane helix</keyword>
<evidence type="ECO:0000313" key="3">
    <source>
        <dbReference type="EMBL" id="WOO33563.1"/>
    </source>
</evidence>
<evidence type="ECO:0000313" key="4">
    <source>
        <dbReference type="Proteomes" id="UP001303211"/>
    </source>
</evidence>
<dbReference type="SUPFAM" id="SSF48317">
    <property type="entry name" value="Acid phosphatase/Vanadium-dependent haloperoxidase"/>
    <property type="match status" value="1"/>
</dbReference>
<feature type="transmembrane region" description="Helical" evidence="1">
    <location>
        <begin position="89"/>
        <end position="108"/>
    </location>
</feature>
<sequence length="232" mass="25670">MPSWTLRRLWALTLLFFVLLVLWDATGFDLPLARWSGSPQGFALRQQPLFVLLSHELPRMAGAALLLALLVGVFKPWGFLCRLAPGERWQLWLSIAGGALAITVLKRLNHTSCPWDLAEFGGVARHVSHWLWGVRDGGAGHCFPAGHASTAFAYLAGWFVLRRSAPRAAGRWLLGALLAGMLLGLAQQMRGAHYMSHTLWTAWICWAWGLALETALQVHRHGRAVVANLNQA</sequence>
<feature type="transmembrane region" description="Helical" evidence="1">
    <location>
        <begin position="198"/>
        <end position="216"/>
    </location>
</feature>
<dbReference type="RefSeq" id="WP_317702929.1">
    <property type="nucleotide sequence ID" value="NZ_CP136921.1"/>
</dbReference>
<dbReference type="Proteomes" id="UP001303211">
    <property type="component" value="Chromosome"/>
</dbReference>
<evidence type="ECO:0000256" key="1">
    <source>
        <dbReference type="SAM" id="Phobius"/>
    </source>
</evidence>
<keyword evidence="1" id="KW-0812">Transmembrane</keyword>
<name>A0ABZ0J6P6_9BURK</name>